<dbReference type="PANTHER" id="PTHR47682">
    <property type="entry name" value="TETRATRICOPEPTIDE REPEAT (TPR)-CONTAINING PROTEIN"/>
    <property type="match status" value="1"/>
</dbReference>
<dbReference type="InterPro" id="IPR019734">
    <property type="entry name" value="TPR_rpt"/>
</dbReference>
<dbReference type="Proteomes" id="UP001054857">
    <property type="component" value="Unassembled WGS sequence"/>
</dbReference>
<dbReference type="SUPFAM" id="SSF48452">
    <property type="entry name" value="TPR-like"/>
    <property type="match status" value="1"/>
</dbReference>
<dbReference type="SMART" id="SM00028">
    <property type="entry name" value="TPR"/>
    <property type="match status" value="2"/>
</dbReference>
<feature type="repeat" description="TPR" evidence="1">
    <location>
        <begin position="112"/>
        <end position="145"/>
    </location>
</feature>
<protein>
    <submittedName>
        <fullName evidence="2">Uncharacterized protein</fullName>
    </submittedName>
</protein>
<accession>A0AAD3DPG8</accession>
<comment type="caution">
    <text evidence="2">The sequence shown here is derived from an EMBL/GenBank/DDBJ whole genome shotgun (WGS) entry which is preliminary data.</text>
</comment>
<dbReference type="PANTHER" id="PTHR47682:SF1">
    <property type="entry name" value="TETRATRICOPEPTIDE REPEAT (TPR)-CONTAINING PROTEIN"/>
    <property type="match status" value="1"/>
</dbReference>
<dbReference type="PROSITE" id="PS50005">
    <property type="entry name" value="TPR"/>
    <property type="match status" value="1"/>
</dbReference>
<dbReference type="Gene3D" id="1.25.40.10">
    <property type="entry name" value="Tetratricopeptide repeat domain"/>
    <property type="match status" value="1"/>
</dbReference>
<gene>
    <name evidence="2" type="ORF">Agub_g5530</name>
</gene>
<evidence type="ECO:0000313" key="3">
    <source>
        <dbReference type="Proteomes" id="UP001054857"/>
    </source>
</evidence>
<evidence type="ECO:0000313" key="2">
    <source>
        <dbReference type="EMBL" id="GFR44318.1"/>
    </source>
</evidence>
<evidence type="ECO:0000256" key="1">
    <source>
        <dbReference type="PROSITE-ProRule" id="PRU00339"/>
    </source>
</evidence>
<dbReference type="InterPro" id="IPR036249">
    <property type="entry name" value="Thioredoxin-like_sf"/>
</dbReference>
<dbReference type="AlphaFoldDB" id="A0AAD3DPG8"/>
<reference evidence="2 3" key="1">
    <citation type="journal article" date="2021" name="Sci. Rep.">
        <title>Genome sequencing of the multicellular alga Astrephomene provides insights into convergent evolution of germ-soma differentiation.</title>
        <authorList>
            <person name="Yamashita S."/>
            <person name="Yamamoto K."/>
            <person name="Matsuzaki R."/>
            <person name="Suzuki S."/>
            <person name="Yamaguchi H."/>
            <person name="Hirooka S."/>
            <person name="Minakuchi Y."/>
            <person name="Miyagishima S."/>
            <person name="Kawachi M."/>
            <person name="Toyoda A."/>
            <person name="Nozaki H."/>
        </authorList>
    </citation>
    <scope>NUCLEOTIDE SEQUENCE [LARGE SCALE GENOMIC DNA]</scope>
    <source>
        <strain evidence="2 3">NIES-4017</strain>
    </source>
</reference>
<dbReference type="EMBL" id="BMAR01000007">
    <property type="protein sequence ID" value="GFR44318.1"/>
    <property type="molecule type" value="Genomic_DNA"/>
</dbReference>
<dbReference type="InterPro" id="IPR011990">
    <property type="entry name" value="TPR-like_helical_dom_sf"/>
</dbReference>
<dbReference type="CDD" id="cd02980">
    <property type="entry name" value="TRX_Fd_family"/>
    <property type="match status" value="1"/>
</dbReference>
<organism evidence="2 3">
    <name type="scientific">Astrephomene gubernaculifera</name>
    <dbReference type="NCBI Taxonomy" id="47775"/>
    <lineage>
        <taxon>Eukaryota</taxon>
        <taxon>Viridiplantae</taxon>
        <taxon>Chlorophyta</taxon>
        <taxon>core chlorophytes</taxon>
        <taxon>Chlorophyceae</taxon>
        <taxon>CS clade</taxon>
        <taxon>Chlamydomonadales</taxon>
        <taxon>Astrephomenaceae</taxon>
        <taxon>Astrephomene</taxon>
    </lineage>
</organism>
<sequence length="236" mass="25601">MSSSAFASRPQRLGCRKLLCQGNTCYELRICTNRTCKRQGSEQVMTNIGSDARNWPKPLLRCLLYSGNCGSGPNVVLLPNKQLFKHVATPNDVVQVIQTFCGSSVDDTVLQATQLRLAGNAAASQSDLPQALQCYSAAIDLRPLHGLHLLYCNRSAVQLQMGDVGAALEDARRAAELAPAGFHTAIVRLVDALYAAGRYGEAAEECRGAVQRDSSFAFRDEYRVIKRALQSAGQPV</sequence>
<proteinExistence type="predicted"/>
<keyword evidence="3" id="KW-1185">Reference proteome</keyword>
<keyword evidence="1" id="KW-0802">TPR repeat</keyword>
<dbReference type="SUPFAM" id="SSF52833">
    <property type="entry name" value="Thioredoxin-like"/>
    <property type="match status" value="1"/>
</dbReference>
<name>A0AAD3DPG8_9CHLO</name>